<comment type="caution">
    <text evidence="2">The sequence shown here is derived from an EMBL/GenBank/DDBJ whole genome shotgun (WGS) entry which is preliminary data.</text>
</comment>
<organism evidence="2 3">
    <name type="scientific">Thraustotheca clavata</name>
    <dbReference type="NCBI Taxonomy" id="74557"/>
    <lineage>
        <taxon>Eukaryota</taxon>
        <taxon>Sar</taxon>
        <taxon>Stramenopiles</taxon>
        <taxon>Oomycota</taxon>
        <taxon>Saprolegniomycetes</taxon>
        <taxon>Saprolegniales</taxon>
        <taxon>Achlyaceae</taxon>
        <taxon>Thraustotheca</taxon>
    </lineage>
</organism>
<proteinExistence type="predicted"/>
<dbReference type="OrthoDB" id="69310at2759"/>
<reference evidence="2 3" key="1">
    <citation type="journal article" date="2014" name="Genome Biol. Evol.">
        <title>The secreted proteins of Achlya hypogyna and Thraustotheca clavata identify the ancestral oomycete secretome and reveal gene acquisitions by horizontal gene transfer.</title>
        <authorList>
            <person name="Misner I."/>
            <person name="Blouin N."/>
            <person name="Leonard G."/>
            <person name="Richards T.A."/>
            <person name="Lane C.E."/>
        </authorList>
    </citation>
    <scope>NUCLEOTIDE SEQUENCE [LARGE SCALE GENOMIC DNA]</scope>
    <source>
        <strain evidence="2 3">ATCC 34112</strain>
    </source>
</reference>
<protein>
    <submittedName>
        <fullName evidence="2">Uncharacterized protein</fullName>
    </submittedName>
</protein>
<accession>A0A1W0AAC4</accession>
<dbReference type="EMBL" id="JNBS01000275">
    <property type="protein sequence ID" value="OQS07121.1"/>
    <property type="molecule type" value="Genomic_DNA"/>
</dbReference>
<feature type="transmembrane region" description="Helical" evidence="1">
    <location>
        <begin position="20"/>
        <end position="41"/>
    </location>
</feature>
<dbReference type="Proteomes" id="UP000243217">
    <property type="component" value="Unassembled WGS sequence"/>
</dbReference>
<keyword evidence="3" id="KW-1185">Reference proteome</keyword>
<gene>
    <name evidence="2" type="ORF">THRCLA_20217</name>
</gene>
<keyword evidence="1" id="KW-0472">Membrane</keyword>
<evidence type="ECO:0000256" key="1">
    <source>
        <dbReference type="SAM" id="Phobius"/>
    </source>
</evidence>
<keyword evidence="1" id="KW-1133">Transmembrane helix</keyword>
<sequence length="196" mass="20229">MDKGDNYTIISDQSALRKKVTCAVGTFVAIFLCGLGAGVIVQEVNHNNEVGHNSLFKVSGDVGSCYGIHLSSSSGNIVDSSVCPGATSAQFLAETLPTSVKFDIPASQCFSSVTYSTDKTLDGFKGPSSITVKSAWLSSKLTAANATNFAACKTKSASDGISMTVAASFTLDITALKGATGATDKDNTTIINSINF</sequence>
<evidence type="ECO:0000313" key="2">
    <source>
        <dbReference type="EMBL" id="OQS07121.1"/>
    </source>
</evidence>
<keyword evidence="1" id="KW-0812">Transmembrane</keyword>
<evidence type="ECO:0000313" key="3">
    <source>
        <dbReference type="Proteomes" id="UP000243217"/>
    </source>
</evidence>
<name>A0A1W0AAC4_9STRA</name>
<dbReference type="AlphaFoldDB" id="A0A1W0AAC4"/>